<comment type="caution">
    <text evidence="1">The sequence shown here is derived from an EMBL/GenBank/DDBJ whole genome shotgun (WGS) entry which is preliminary data.</text>
</comment>
<reference evidence="1" key="1">
    <citation type="submission" date="2020-10" db="EMBL/GenBank/DDBJ databases">
        <authorList>
            <person name="Gilroy R."/>
        </authorList>
    </citation>
    <scope>NUCLEOTIDE SEQUENCE</scope>
    <source>
        <strain evidence="1">ChiSjej1B19-7085</strain>
    </source>
</reference>
<evidence type="ECO:0000313" key="2">
    <source>
        <dbReference type="Proteomes" id="UP000886785"/>
    </source>
</evidence>
<reference evidence="1" key="2">
    <citation type="journal article" date="2021" name="PeerJ">
        <title>Extensive microbial diversity within the chicken gut microbiome revealed by metagenomics and culture.</title>
        <authorList>
            <person name="Gilroy R."/>
            <person name="Ravi A."/>
            <person name="Getino M."/>
            <person name="Pursley I."/>
            <person name="Horton D.L."/>
            <person name="Alikhan N.F."/>
            <person name="Baker D."/>
            <person name="Gharbi K."/>
            <person name="Hall N."/>
            <person name="Watson M."/>
            <person name="Adriaenssens E.M."/>
            <person name="Foster-Nyarko E."/>
            <person name="Jarju S."/>
            <person name="Secka A."/>
            <person name="Antonio M."/>
            <person name="Oren A."/>
            <person name="Chaudhuri R.R."/>
            <person name="La Ragione R."/>
            <person name="Hildebrand F."/>
            <person name="Pallen M.J."/>
        </authorList>
    </citation>
    <scope>NUCLEOTIDE SEQUENCE</scope>
    <source>
        <strain evidence="1">ChiSjej1B19-7085</strain>
    </source>
</reference>
<gene>
    <name evidence="1" type="ORF">IAA54_01990</name>
</gene>
<evidence type="ECO:0000313" key="1">
    <source>
        <dbReference type="EMBL" id="HIR56411.1"/>
    </source>
</evidence>
<dbReference type="Proteomes" id="UP000886785">
    <property type="component" value="Unassembled WGS sequence"/>
</dbReference>
<protein>
    <submittedName>
        <fullName evidence="1">Hydrogenase expression/formation protein HypE</fullName>
    </submittedName>
</protein>
<dbReference type="InterPro" id="IPR036676">
    <property type="entry name" value="PurM-like_C_sf"/>
</dbReference>
<sequence>ARIGTVTADQPGRVVLKTRLGGSRLLAKLTGQQLPRIC</sequence>
<dbReference type="EMBL" id="DVHF01000024">
    <property type="protein sequence ID" value="HIR56411.1"/>
    <property type="molecule type" value="Genomic_DNA"/>
</dbReference>
<name>A0A9D1DP73_9FIRM</name>
<feature type="non-terminal residue" evidence="1">
    <location>
        <position position="1"/>
    </location>
</feature>
<organism evidence="1 2">
    <name type="scientific">Candidatus Gallacutalibacter pullicola</name>
    <dbReference type="NCBI Taxonomy" id="2840830"/>
    <lineage>
        <taxon>Bacteria</taxon>
        <taxon>Bacillati</taxon>
        <taxon>Bacillota</taxon>
        <taxon>Clostridia</taxon>
        <taxon>Eubacteriales</taxon>
        <taxon>Candidatus Gallacutalibacter</taxon>
    </lineage>
</organism>
<dbReference type="Gene3D" id="3.90.650.10">
    <property type="entry name" value="PurM-like C-terminal domain"/>
    <property type="match status" value="1"/>
</dbReference>
<accession>A0A9D1DP73</accession>
<dbReference type="AlphaFoldDB" id="A0A9D1DP73"/>
<proteinExistence type="predicted"/>